<dbReference type="GO" id="GO:0016747">
    <property type="term" value="F:acyltransferase activity, transferring groups other than amino-acyl groups"/>
    <property type="evidence" value="ECO:0007669"/>
    <property type="project" value="InterPro"/>
</dbReference>
<dbReference type="CDD" id="cd04301">
    <property type="entry name" value="NAT_SF"/>
    <property type="match status" value="1"/>
</dbReference>
<comment type="caution">
    <text evidence="2">The sequence shown here is derived from an EMBL/GenBank/DDBJ whole genome shotgun (WGS) entry which is preliminary data.</text>
</comment>
<feature type="domain" description="N-acetyltransferase" evidence="1">
    <location>
        <begin position="17"/>
        <end position="163"/>
    </location>
</feature>
<sequence>MLGKIRQVKPGEAGLLRSIRLALVKENPRTFGILYETERRKPLKYFEDDIKKFSGSDSAIFFLEINGQIVGMAKVGRYDKKDLRTGYLSSMGVLKKYQGQGWGEKLLAFRLEWIRKNTKFKRVLMIIVDGNERMTKLAHKHGFSMISRGSFYRIPNTKFELKL</sequence>
<dbReference type="InterPro" id="IPR000182">
    <property type="entry name" value="GNAT_dom"/>
</dbReference>
<accession>A0A0G1RJV9</accession>
<dbReference type="PROSITE" id="PS51186">
    <property type="entry name" value="GNAT"/>
    <property type="match status" value="1"/>
</dbReference>
<dbReference type="Gene3D" id="3.40.630.30">
    <property type="match status" value="1"/>
</dbReference>
<dbReference type="Pfam" id="PF00583">
    <property type="entry name" value="Acetyltransf_1"/>
    <property type="match status" value="1"/>
</dbReference>
<evidence type="ECO:0000313" key="3">
    <source>
        <dbReference type="Proteomes" id="UP000034307"/>
    </source>
</evidence>
<reference evidence="2 3" key="1">
    <citation type="journal article" date="2015" name="Nature">
        <title>rRNA introns, odd ribosomes, and small enigmatic genomes across a large radiation of phyla.</title>
        <authorList>
            <person name="Brown C.T."/>
            <person name="Hug L.A."/>
            <person name="Thomas B.C."/>
            <person name="Sharon I."/>
            <person name="Castelle C.J."/>
            <person name="Singh A."/>
            <person name="Wilkins M.J."/>
            <person name="Williams K.H."/>
            <person name="Banfield J.F."/>
        </authorList>
    </citation>
    <scope>NUCLEOTIDE SEQUENCE [LARGE SCALE GENOMIC DNA]</scope>
</reference>
<dbReference type="Proteomes" id="UP000034307">
    <property type="component" value="Unassembled WGS sequence"/>
</dbReference>
<gene>
    <name evidence="2" type="ORF">UX80_C0016G0013</name>
</gene>
<evidence type="ECO:0000259" key="1">
    <source>
        <dbReference type="PROSITE" id="PS51186"/>
    </source>
</evidence>
<dbReference type="SUPFAM" id="SSF55729">
    <property type="entry name" value="Acyl-CoA N-acyltransferases (Nat)"/>
    <property type="match status" value="1"/>
</dbReference>
<name>A0A0G1RJV9_9BACT</name>
<dbReference type="EMBL" id="LCNO01000016">
    <property type="protein sequence ID" value="KKU57426.1"/>
    <property type="molecule type" value="Genomic_DNA"/>
</dbReference>
<dbReference type="STRING" id="1618358.UX80_C0016G0013"/>
<protein>
    <recommendedName>
        <fullName evidence="1">N-acetyltransferase domain-containing protein</fullName>
    </recommendedName>
</protein>
<organism evidence="2 3">
    <name type="scientific">Candidatus Amesbacteria bacterium GW2011_GWA2_47_11b</name>
    <dbReference type="NCBI Taxonomy" id="1618358"/>
    <lineage>
        <taxon>Bacteria</taxon>
        <taxon>Candidatus Amesiibacteriota</taxon>
    </lineage>
</organism>
<dbReference type="AlphaFoldDB" id="A0A0G1RJV9"/>
<dbReference type="InterPro" id="IPR016181">
    <property type="entry name" value="Acyl_CoA_acyltransferase"/>
</dbReference>
<evidence type="ECO:0000313" key="2">
    <source>
        <dbReference type="EMBL" id="KKU57426.1"/>
    </source>
</evidence>
<proteinExistence type="predicted"/>